<evidence type="ECO:0000256" key="1">
    <source>
        <dbReference type="ARBA" id="ARBA00001974"/>
    </source>
</evidence>
<keyword evidence="9" id="KW-0256">Endoplasmic reticulum</keyword>
<comment type="similarity">
    <text evidence="4 33">Belongs to the FMO family.</text>
</comment>
<comment type="catalytic activity">
    <reaction evidence="27">
        <text>trimethylamine + NADPH + O2 = trimethylamine N-oxide + NADP(+) + H2O</text>
        <dbReference type="Rhea" id="RHEA:31979"/>
        <dbReference type="ChEBI" id="CHEBI:15377"/>
        <dbReference type="ChEBI" id="CHEBI:15379"/>
        <dbReference type="ChEBI" id="CHEBI:15724"/>
        <dbReference type="ChEBI" id="CHEBI:57783"/>
        <dbReference type="ChEBI" id="CHEBI:58349"/>
        <dbReference type="ChEBI" id="CHEBI:58389"/>
        <dbReference type="EC" id="1.14.13.148"/>
    </reaction>
    <physiologicalReaction direction="left-to-right" evidence="27">
        <dbReference type="Rhea" id="RHEA:31980"/>
    </physiologicalReaction>
</comment>
<evidence type="ECO:0000256" key="22">
    <source>
        <dbReference type="ARBA" id="ARBA00047574"/>
    </source>
</evidence>
<reference evidence="34" key="1">
    <citation type="submission" date="2025-08" db="UniProtKB">
        <authorList>
            <consortium name="Ensembl"/>
        </authorList>
    </citation>
    <scope>IDENTIFICATION</scope>
</reference>
<evidence type="ECO:0000256" key="6">
    <source>
        <dbReference type="ARBA" id="ARBA00022553"/>
    </source>
</evidence>
<comment type="catalytic activity">
    <reaction evidence="30">
        <text>heptan-4-one + NADPH + O2 + H(+) = propyl butanoate + NADP(+) + H2O</text>
        <dbReference type="Rhea" id="RHEA:54852"/>
        <dbReference type="ChEBI" id="CHEBI:15377"/>
        <dbReference type="ChEBI" id="CHEBI:15378"/>
        <dbReference type="ChEBI" id="CHEBI:15379"/>
        <dbReference type="ChEBI" id="CHEBI:57783"/>
        <dbReference type="ChEBI" id="CHEBI:58349"/>
        <dbReference type="ChEBI" id="CHEBI:89484"/>
        <dbReference type="ChEBI" id="CHEBI:89719"/>
    </reaction>
    <physiologicalReaction direction="left-to-right" evidence="30">
        <dbReference type="Rhea" id="RHEA:54853"/>
    </physiologicalReaction>
</comment>
<evidence type="ECO:0000256" key="23">
    <source>
        <dbReference type="ARBA" id="ARBA00047855"/>
    </source>
</evidence>
<dbReference type="Pfam" id="PF00743">
    <property type="entry name" value="FMO-like"/>
    <property type="match status" value="1"/>
</dbReference>
<evidence type="ECO:0000256" key="17">
    <source>
        <dbReference type="ARBA" id="ARBA00023136"/>
    </source>
</evidence>
<dbReference type="PIRSF" id="PIRSF000332">
    <property type="entry name" value="FMO"/>
    <property type="match status" value="1"/>
</dbReference>
<evidence type="ECO:0000256" key="16">
    <source>
        <dbReference type="ARBA" id="ARBA00023098"/>
    </source>
</evidence>
<dbReference type="Ensembl" id="ENSEBUT00000001080.1">
    <property type="protein sequence ID" value="ENSEBUP00000000774.1"/>
    <property type="gene ID" value="ENSEBUG00000000833.1"/>
</dbReference>
<dbReference type="GO" id="GO:0034899">
    <property type="term" value="F:trimethylamine monooxygenase activity"/>
    <property type="evidence" value="ECO:0007669"/>
    <property type="project" value="UniProtKB-EC"/>
</dbReference>
<comment type="catalytic activity">
    <reaction evidence="31">
        <text>N,N-dimethylaniline + NADPH + O2 + H(+) = N,N-dimethylaniline N-oxide + NADP(+) + H2O</text>
        <dbReference type="Rhea" id="RHEA:24468"/>
        <dbReference type="ChEBI" id="CHEBI:15377"/>
        <dbReference type="ChEBI" id="CHEBI:15378"/>
        <dbReference type="ChEBI" id="CHEBI:15379"/>
        <dbReference type="ChEBI" id="CHEBI:16269"/>
        <dbReference type="ChEBI" id="CHEBI:17735"/>
        <dbReference type="ChEBI" id="CHEBI:57783"/>
        <dbReference type="ChEBI" id="CHEBI:58349"/>
        <dbReference type="EC" id="1.14.13.8"/>
    </reaction>
    <physiologicalReaction direction="left-to-right" evidence="31">
        <dbReference type="Rhea" id="RHEA:24469"/>
    </physiologicalReaction>
</comment>
<evidence type="ECO:0000256" key="29">
    <source>
        <dbReference type="ARBA" id="ARBA00048989"/>
    </source>
</evidence>
<dbReference type="Proteomes" id="UP000694388">
    <property type="component" value="Unplaced"/>
</dbReference>
<evidence type="ECO:0000256" key="12">
    <source>
        <dbReference type="ARBA" id="ARBA00022857"/>
    </source>
</evidence>
<dbReference type="GO" id="GO:0006629">
    <property type="term" value="P:lipid metabolic process"/>
    <property type="evidence" value="ECO:0007669"/>
    <property type="project" value="UniProtKB-KW"/>
</dbReference>
<keyword evidence="13" id="KW-1133">Transmembrane helix</keyword>
<evidence type="ECO:0000256" key="32">
    <source>
        <dbReference type="ARBA" id="ARBA00049475"/>
    </source>
</evidence>
<evidence type="ECO:0000256" key="33">
    <source>
        <dbReference type="RuleBase" id="RU361177"/>
    </source>
</evidence>
<dbReference type="SUPFAM" id="SSF51905">
    <property type="entry name" value="FAD/NAD(P)-binding domain"/>
    <property type="match status" value="1"/>
</dbReference>
<keyword evidence="12" id="KW-0521">NADP</keyword>
<comment type="catalytic activity">
    <reaction evidence="22">
        <text>heptan-2-one + NADPH + O2 + H(+) = pentyl acetate + NADP(+) + H2O</text>
        <dbReference type="Rhea" id="RHEA:54836"/>
        <dbReference type="ChEBI" id="CHEBI:5672"/>
        <dbReference type="ChEBI" id="CHEBI:15377"/>
        <dbReference type="ChEBI" id="CHEBI:15378"/>
        <dbReference type="ChEBI" id="CHEBI:15379"/>
        <dbReference type="ChEBI" id="CHEBI:57783"/>
        <dbReference type="ChEBI" id="CHEBI:58349"/>
        <dbReference type="ChEBI" id="CHEBI:87362"/>
    </reaction>
    <physiologicalReaction direction="left-to-right" evidence="22">
        <dbReference type="Rhea" id="RHEA:54837"/>
    </physiologicalReaction>
</comment>
<evidence type="ECO:0000256" key="20">
    <source>
        <dbReference type="ARBA" id="ARBA00047338"/>
    </source>
</evidence>
<evidence type="ECO:0000256" key="25">
    <source>
        <dbReference type="ARBA" id="ARBA00047977"/>
    </source>
</evidence>
<comment type="function">
    <text evidence="19">Broad spectrum monooxygenase that catalyzes the oxygenation of a wide variety of nitrogen- and sulfur-containing compounds including xenobiotics. Catalyzes the S-oxygenation of hypotaurine to produce taurine, an organic osmolyte involved in cell volume regulation as well as a variety of cytoprotective and developmental processes. In vitro, catalyzes the N-oxygenation of trimethylamine (TMA) to produce trimethylamine N-oxide (TMAO) and could therefore participate to the detoxification of this compound that is generated by the action of gut microbiota from dietary precursors such as choline, choline containing compounds, betaine or L-carnitine.</text>
</comment>
<keyword evidence="35" id="KW-1185">Reference proteome</keyword>
<proteinExistence type="inferred from homology"/>
<comment type="cofactor">
    <cofactor evidence="1 33">
        <name>FAD</name>
        <dbReference type="ChEBI" id="CHEBI:57692"/>
    </cofactor>
</comment>
<dbReference type="InterPro" id="IPR000960">
    <property type="entry name" value="Flavin_mOase"/>
</dbReference>
<keyword evidence="15 33" id="KW-0503">Monooxygenase</keyword>
<dbReference type="GeneTree" id="ENSGT00940000160836"/>
<dbReference type="GO" id="GO:0016174">
    <property type="term" value="F:NAD(P)H oxidase H2O2-forming activity"/>
    <property type="evidence" value="ECO:0007669"/>
    <property type="project" value="UniProtKB-EC"/>
</dbReference>
<comment type="catalytic activity">
    <reaction evidence="25">
        <text>hexan-3-one + NADPH + O2 + H(+) = ethyl butanoate + NADP(+) + H2O</text>
        <dbReference type="Rhea" id="RHEA:54844"/>
        <dbReference type="ChEBI" id="CHEBI:15377"/>
        <dbReference type="ChEBI" id="CHEBI:15378"/>
        <dbReference type="ChEBI" id="CHEBI:15379"/>
        <dbReference type="ChEBI" id="CHEBI:57783"/>
        <dbReference type="ChEBI" id="CHEBI:58349"/>
        <dbReference type="ChEBI" id="CHEBI:88764"/>
        <dbReference type="ChEBI" id="CHEBI:89891"/>
    </reaction>
    <physiologicalReaction direction="left-to-right" evidence="25">
        <dbReference type="Rhea" id="RHEA:54845"/>
    </physiologicalReaction>
</comment>
<evidence type="ECO:0000256" key="18">
    <source>
        <dbReference type="ARBA" id="ARBA00045722"/>
    </source>
</evidence>
<comment type="catalytic activity">
    <reaction evidence="26">
        <text>hypotaurine + NADPH + O2 + H(+) = taurine + NADP(+) + H2O</text>
        <dbReference type="Rhea" id="RHEA:69819"/>
        <dbReference type="ChEBI" id="CHEBI:15377"/>
        <dbReference type="ChEBI" id="CHEBI:15378"/>
        <dbReference type="ChEBI" id="CHEBI:15379"/>
        <dbReference type="ChEBI" id="CHEBI:57783"/>
        <dbReference type="ChEBI" id="CHEBI:57853"/>
        <dbReference type="ChEBI" id="CHEBI:58349"/>
        <dbReference type="ChEBI" id="CHEBI:507393"/>
        <dbReference type="EC" id="1.14.13.8"/>
    </reaction>
    <physiologicalReaction direction="left-to-right" evidence="26">
        <dbReference type="Rhea" id="RHEA:69820"/>
    </physiologicalReaction>
</comment>
<keyword evidence="10 33" id="KW-0274">FAD</keyword>
<evidence type="ECO:0000256" key="21">
    <source>
        <dbReference type="ARBA" id="ARBA00047426"/>
    </source>
</evidence>
<dbReference type="PRINTS" id="PR01125">
    <property type="entry name" value="FMOXYGENASE5"/>
</dbReference>
<comment type="catalytic activity">
    <reaction evidence="28">
        <text>octan-3-one + NADPH + O2 + H(+) = ethyl hexanoate + NADP(+) + H2O</text>
        <dbReference type="Rhea" id="RHEA:54856"/>
        <dbReference type="ChEBI" id="CHEBI:15377"/>
        <dbReference type="ChEBI" id="CHEBI:15378"/>
        <dbReference type="ChEBI" id="CHEBI:15379"/>
        <dbReference type="ChEBI" id="CHEBI:57783"/>
        <dbReference type="ChEBI" id="CHEBI:58349"/>
        <dbReference type="ChEBI" id="CHEBI:80946"/>
        <dbReference type="ChEBI" id="CHEBI:86055"/>
    </reaction>
    <physiologicalReaction direction="left-to-right" evidence="28">
        <dbReference type="Rhea" id="RHEA:54857"/>
    </physiologicalReaction>
</comment>
<evidence type="ECO:0000313" key="34">
    <source>
        <dbReference type="Ensembl" id="ENSEBUP00000000774.1"/>
    </source>
</evidence>
<keyword evidence="5" id="KW-0488">Methylation</keyword>
<dbReference type="FunFam" id="3.50.50.60:FF:000159">
    <property type="entry name" value="Dimethylaniline monooxygenase [N-oxide-forming]"/>
    <property type="match status" value="1"/>
</dbReference>
<dbReference type="InterPro" id="IPR036188">
    <property type="entry name" value="FAD/NAD-bd_sf"/>
</dbReference>
<evidence type="ECO:0000256" key="9">
    <source>
        <dbReference type="ARBA" id="ARBA00022824"/>
    </source>
</evidence>
<comment type="function">
    <text evidence="18">Acts as a Baeyer-Villiger monooxygenase on a broad range of substrates. Catalyzes the insertion of an oxygen atom into a carbon-carbon bond adjacent to a carbonyl, which converts ketones to esters. Active on diverse carbonyl compounds, whereas soft nucleophiles are mostly non- or poorly reactive. In contrast with other forms of FMO it is non- or poorly active on 'classical' substrates such as drugs, pesticides, and dietary components containing soft nucleophilic heteroatoms. Able to oxidize drug molecules bearing a carbonyl group on an aliphatic chain, such as nabumetone and pentoxifylline. Also, in the absence of substrates, shows slow but yet significant NADPH oxidase activity. Acts as a positive modulator of cholesterol biosynthesis as well as glucose homeostasis, promoting metabolic aging via pleiotropic effects.</text>
</comment>
<keyword evidence="16" id="KW-0443">Lipid metabolism</keyword>
<evidence type="ECO:0000313" key="35">
    <source>
        <dbReference type="Proteomes" id="UP000694388"/>
    </source>
</evidence>
<dbReference type="InterPro" id="IPR002257">
    <property type="entry name" value="Flavin_mOase_5"/>
</dbReference>
<comment type="subcellular location">
    <subcellularLocation>
        <location evidence="2">Endoplasmic reticulum membrane</location>
        <topology evidence="2">Single-pass membrane protein</topology>
    </subcellularLocation>
    <subcellularLocation>
        <location evidence="3">Microsome membrane</location>
    </subcellularLocation>
</comment>
<evidence type="ECO:0000256" key="30">
    <source>
        <dbReference type="ARBA" id="ARBA00048990"/>
    </source>
</evidence>
<comment type="catalytic activity">
    <reaction evidence="32">
        <text>octan-3-one + NADPH + O2 + H(+) = pentyl propanoate + NADP(+) + H2O</text>
        <dbReference type="Rhea" id="RHEA:54840"/>
        <dbReference type="ChEBI" id="CHEBI:15377"/>
        <dbReference type="ChEBI" id="CHEBI:15378"/>
        <dbReference type="ChEBI" id="CHEBI:15379"/>
        <dbReference type="ChEBI" id="CHEBI:57783"/>
        <dbReference type="ChEBI" id="CHEBI:58349"/>
        <dbReference type="ChEBI" id="CHEBI:80946"/>
        <dbReference type="ChEBI" id="CHEBI:87373"/>
    </reaction>
    <physiologicalReaction direction="left-to-right" evidence="32">
        <dbReference type="Rhea" id="RHEA:54841"/>
    </physiologicalReaction>
</comment>
<evidence type="ECO:0000256" key="4">
    <source>
        <dbReference type="ARBA" id="ARBA00009183"/>
    </source>
</evidence>
<dbReference type="GO" id="GO:0050660">
    <property type="term" value="F:flavin adenine dinucleotide binding"/>
    <property type="evidence" value="ECO:0007669"/>
    <property type="project" value="InterPro"/>
</dbReference>
<keyword evidence="8" id="KW-0812">Transmembrane</keyword>
<evidence type="ECO:0000256" key="2">
    <source>
        <dbReference type="ARBA" id="ARBA00004389"/>
    </source>
</evidence>
<keyword evidence="17" id="KW-0472">Membrane</keyword>
<dbReference type="PANTHER" id="PTHR23023">
    <property type="entry name" value="DIMETHYLANILINE MONOOXYGENASE"/>
    <property type="match status" value="1"/>
</dbReference>
<evidence type="ECO:0000256" key="10">
    <source>
        <dbReference type="ARBA" id="ARBA00022827"/>
    </source>
</evidence>
<comment type="catalytic activity">
    <reaction evidence="24">
        <text>NADPH + O2 + H(+) = H2O2 + NADP(+)</text>
        <dbReference type="Rhea" id="RHEA:11260"/>
        <dbReference type="ChEBI" id="CHEBI:15378"/>
        <dbReference type="ChEBI" id="CHEBI:15379"/>
        <dbReference type="ChEBI" id="CHEBI:16240"/>
        <dbReference type="ChEBI" id="CHEBI:57783"/>
        <dbReference type="ChEBI" id="CHEBI:58349"/>
        <dbReference type="EC" id="1.6.3.1"/>
    </reaction>
    <physiologicalReaction direction="left-to-right" evidence="24">
        <dbReference type="Rhea" id="RHEA:11261"/>
    </physiologicalReaction>
</comment>
<evidence type="ECO:0000256" key="28">
    <source>
        <dbReference type="ARBA" id="ARBA00048459"/>
    </source>
</evidence>
<evidence type="ECO:0000256" key="24">
    <source>
        <dbReference type="ARBA" id="ARBA00047864"/>
    </source>
</evidence>
<evidence type="ECO:0000256" key="19">
    <source>
        <dbReference type="ARBA" id="ARBA00045957"/>
    </source>
</evidence>
<evidence type="ECO:0000256" key="14">
    <source>
        <dbReference type="ARBA" id="ARBA00023002"/>
    </source>
</evidence>
<keyword evidence="7 33" id="KW-0285">Flavoprotein</keyword>
<protein>
    <recommendedName>
        <fullName evidence="33">Flavin-containing monooxygenase</fullName>
        <ecNumber evidence="33">1.-.-.-</ecNumber>
    </recommendedName>
</protein>
<dbReference type="InterPro" id="IPR050346">
    <property type="entry name" value="FMO-like"/>
</dbReference>
<comment type="catalytic activity">
    <reaction evidence="21">
        <text>hexan-3-one + NADPH + O2 + H(+) = propyl propanoate + NADP(+) + H2O</text>
        <dbReference type="Rhea" id="RHEA:54848"/>
        <dbReference type="ChEBI" id="CHEBI:15377"/>
        <dbReference type="ChEBI" id="CHEBI:15378"/>
        <dbReference type="ChEBI" id="CHEBI:15379"/>
        <dbReference type="ChEBI" id="CHEBI:57783"/>
        <dbReference type="ChEBI" id="CHEBI:58349"/>
        <dbReference type="ChEBI" id="CHEBI:89828"/>
        <dbReference type="ChEBI" id="CHEBI:89891"/>
    </reaction>
    <physiologicalReaction direction="left-to-right" evidence="21">
        <dbReference type="Rhea" id="RHEA:54849"/>
    </physiologicalReaction>
</comment>
<comment type="catalytic activity">
    <reaction evidence="23">
        <text>sulcatone + NADPH + O2 + H(+) = 4-methylpent-3-en-1-yl acetate + NADP(+) + H2O</text>
        <dbReference type="Rhea" id="RHEA:54864"/>
        <dbReference type="ChEBI" id="CHEBI:15377"/>
        <dbReference type="ChEBI" id="CHEBI:15378"/>
        <dbReference type="ChEBI" id="CHEBI:15379"/>
        <dbReference type="ChEBI" id="CHEBI:16310"/>
        <dbReference type="ChEBI" id="CHEBI:57783"/>
        <dbReference type="ChEBI" id="CHEBI:58349"/>
        <dbReference type="ChEBI" id="CHEBI:138373"/>
    </reaction>
    <physiologicalReaction direction="left-to-right" evidence="23">
        <dbReference type="Rhea" id="RHEA:54865"/>
    </physiologicalReaction>
</comment>
<evidence type="ECO:0000256" key="7">
    <source>
        <dbReference type="ARBA" id="ARBA00022630"/>
    </source>
</evidence>
<evidence type="ECO:0000256" key="5">
    <source>
        <dbReference type="ARBA" id="ARBA00022481"/>
    </source>
</evidence>
<evidence type="ECO:0000256" key="15">
    <source>
        <dbReference type="ARBA" id="ARBA00023033"/>
    </source>
</evidence>
<evidence type="ECO:0000256" key="3">
    <source>
        <dbReference type="ARBA" id="ARBA00004524"/>
    </source>
</evidence>
<keyword evidence="11" id="KW-0492">Microsome</keyword>
<dbReference type="GO" id="GO:0050661">
    <property type="term" value="F:NADP binding"/>
    <property type="evidence" value="ECO:0007669"/>
    <property type="project" value="InterPro"/>
</dbReference>
<evidence type="ECO:0000256" key="26">
    <source>
        <dbReference type="ARBA" id="ARBA00048041"/>
    </source>
</evidence>
<dbReference type="AlphaFoldDB" id="A0A8C4NC38"/>
<dbReference type="GO" id="GO:0005789">
    <property type="term" value="C:endoplasmic reticulum membrane"/>
    <property type="evidence" value="ECO:0007669"/>
    <property type="project" value="UniProtKB-SubCell"/>
</dbReference>
<evidence type="ECO:0000256" key="13">
    <source>
        <dbReference type="ARBA" id="ARBA00022989"/>
    </source>
</evidence>
<keyword evidence="6" id="KW-0597">Phosphoprotein</keyword>
<dbReference type="OMA" id="CTGYKND"/>
<sequence>MALALPISRFPCKLLSPPCLWQEADNTLQLIKYLIVSFAIQRKVTAVTKRVDFTISGQWNVTVVDENGKEESTVFDAVMVCIGHHVKQHLPLDSFPGIDRFKGPYMHSREYKEPWEYRDKCVLVIGIGNSGGDIAVEVSRHAAQVYLSTRRGAWVINRISDNGYPLDIVTIRRYLNVIPIPEALMNFLAERKINSRFNHSNYGLQASHRFKNQIPTINDELSNRIITGSVIVKPNVAEFSETGAIFDDGTKVDNLDFIIFATGYSFDFPFLEVDHTLTVRGNVVSLYKNVFLPSLPRPTLAIIGLAQPRGALFPVSEMQGRWTTRIFKGLAKLPDSTGMKKDITEKREALKKRYVDSQRHTLQVDYITYMDEIGELIGVKPRFLPLFLRDPALALSVFFEPCTPYQYRLGG</sequence>
<evidence type="ECO:0000256" key="27">
    <source>
        <dbReference type="ARBA" id="ARBA00048088"/>
    </source>
</evidence>
<name>A0A8C4NC38_EPTBU</name>
<dbReference type="Gene3D" id="3.50.50.60">
    <property type="entry name" value="FAD/NAD(P)-binding domain"/>
    <property type="match status" value="1"/>
</dbReference>
<accession>A0A8C4NC38</accession>
<comment type="catalytic activity">
    <reaction evidence="20">
        <text>hypotaurine + NADH + O2 + H(+) = taurine + NAD(+) + H2O</text>
        <dbReference type="Rhea" id="RHEA:74111"/>
        <dbReference type="ChEBI" id="CHEBI:15377"/>
        <dbReference type="ChEBI" id="CHEBI:15378"/>
        <dbReference type="ChEBI" id="CHEBI:15379"/>
        <dbReference type="ChEBI" id="CHEBI:57540"/>
        <dbReference type="ChEBI" id="CHEBI:57853"/>
        <dbReference type="ChEBI" id="CHEBI:57945"/>
        <dbReference type="ChEBI" id="CHEBI:507393"/>
        <dbReference type="EC" id="1.14.13.8"/>
    </reaction>
    <physiologicalReaction direction="left-to-right" evidence="20">
        <dbReference type="Rhea" id="RHEA:74112"/>
    </physiologicalReaction>
</comment>
<evidence type="ECO:0000256" key="8">
    <source>
        <dbReference type="ARBA" id="ARBA00022692"/>
    </source>
</evidence>
<evidence type="ECO:0000256" key="11">
    <source>
        <dbReference type="ARBA" id="ARBA00022848"/>
    </source>
</evidence>
<dbReference type="PRINTS" id="PR00370">
    <property type="entry name" value="FMOXYGENASE"/>
</dbReference>
<dbReference type="EC" id="1.-.-.-" evidence="33"/>
<dbReference type="GO" id="GO:0004499">
    <property type="term" value="F:N,N-dimethylaniline monooxygenase activity"/>
    <property type="evidence" value="ECO:0007669"/>
    <property type="project" value="InterPro"/>
</dbReference>
<evidence type="ECO:0000256" key="31">
    <source>
        <dbReference type="ARBA" id="ARBA00049443"/>
    </source>
</evidence>
<organism evidence="34 35">
    <name type="scientific">Eptatretus burgeri</name>
    <name type="common">Inshore hagfish</name>
    <dbReference type="NCBI Taxonomy" id="7764"/>
    <lineage>
        <taxon>Eukaryota</taxon>
        <taxon>Metazoa</taxon>
        <taxon>Chordata</taxon>
        <taxon>Craniata</taxon>
        <taxon>Vertebrata</taxon>
        <taxon>Cyclostomata</taxon>
        <taxon>Myxini</taxon>
        <taxon>Myxiniformes</taxon>
        <taxon>Myxinidae</taxon>
        <taxon>Eptatretinae</taxon>
        <taxon>Eptatretus</taxon>
    </lineage>
</organism>
<dbReference type="InterPro" id="IPR020946">
    <property type="entry name" value="Flavin_mOase-like"/>
</dbReference>
<comment type="catalytic activity">
    <reaction evidence="29">
        <text>(2E)-geranial + NADPH + O2 + H(+) = (1E)-2,6-dimethylhepta-1,5-dien-1-yl formate + NADP(+) + H2O</text>
        <dbReference type="Rhea" id="RHEA:54860"/>
        <dbReference type="ChEBI" id="CHEBI:15377"/>
        <dbReference type="ChEBI" id="CHEBI:15378"/>
        <dbReference type="ChEBI" id="CHEBI:15379"/>
        <dbReference type="ChEBI" id="CHEBI:16980"/>
        <dbReference type="ChEBI" id="CHEBI:57783"/>
        <dbReference type="ChEBI" id="CHEBI:58349"/>
        <dbReference type="ChEBI" id="CHEBI:138375"/>
    </reaction>
    <physiologicalReaction direction="left-to-right" evidence="29">
        <dbReference type="Rhea" id="RHEA:54861"/>
    </physiologicalReaction>
</comment>
<keyword evidence="14 33" id="KW-0560">Oxidoreductase</keyword>
<dbReference type="SUPFAM" id="SSF51971">
    <property type="entry name" value="Nucleotide-binding domain"/>
    <property type="match status" value="1"/>
</dbReference>
<reference evidence="34" key="2">
    <citation type="submission" date="2025-09" db="UniProtKB">
        <authorList>
            <consortium name="Ensembl"/>
        </authorList>
    </citation>
    <scope>IDENTIFICATION</scope>
</reference>